<comment type="caution">
    <text evidence="1">The sequence shown here is derived from an EMBL/GenBank/DDBJ whole genome shotgun (WGS) entry which is preliminary data.</text>
</comment>
<reference evidence="1" key="1">
    <citation type="journal article" date="2015" name="Nature">
        <title>Complex archaea that bridge the gap between prokaryotes and eukaryotes.</title>
        <authorList>
            <person name="Spang A."/>
            <person name="Saw J.H."/>
            <person name="Jorgensen S.L."/>
            <person name="Zaremba-Niedzwiedzka K."/>
            <person name="Martijn J."/>
            <person name="Lind A.E."/>
            <person name="van Eijk R."/>
            <person name="Schleper C."/>
            <person name="Guy L."/>
            <person name="Ettema T.J."/>
        </authorList>
    </citation>
    <scope>NUCLEOTIDE SEQUENCE</scope>
</reference>
<protein>
    <submittedName>
        <fullName evidence="1">Uncharacterized protein</fullName>
    </submittedName>
</protein>
<organism evidence="1">
    <name type="scientific">marine sediment metagenome</name>
    <dbReference type="NCBI Taxonomy" id="412755"/>
    <lineage>
        <taxon>unclassified sequences</taxon>
        <taxon>metagenomes</taxon>
        <taxon>ecological metagenomes</taxon>
    </lineage>
</organism>
<evidence type="ECO:0000313" key="1">
    <source>
        <dbReference type="EMBL" id="KKN84404.1"/>
    </source>
</evidence>
<dbReference type="AlphaFoldDB" id="A0A0F9TYM7"/>
<name>A0A0F9TYM7_9ZZZZ</name>
<dbReference type="EMBL" id="LAZR01000171">
    <property type="protein sequence ID" value="KKN84404.1"/>
    <property type="molecule type" value="Genomic_DNA"/>
</dbReference>
<sequence>MSTLHWAENQYDRTLTLCNLPVGYVLVELSDDVTSEDTDEFLDDRDACENCKDVAVLGDA</sequence>
<gene>
    <name evidence="1" type="ORF">LCGC14_0288660</name>
</gene>
<accession>A0A0F9TYM7</accession>
<proteinExistence type="predicted"/>